<sequence>MPTLHSADPQQLRSWLFASASQDALAFRSLYDATAPKLFGFALRILRKRELAEEALQDSFVTIWHAAGSYQSHLAAPMTWMSTIVRNKALDILRRLDEAVEIDASQFDGEVMQAMQDQDAKPDDALQLSDEARSLARCLAMLEARQRQAIGMAFFHELSHSEVAQQLTLPAGTVKTWIRRGLEKLKTCLAHRERP</sequence>
<dbReference type="SUPFAM" id="SSF88659">
    <property type="entry name" value="Sigma3 and sigma4 domains of RNA polymerase sigma factors"/>
    <property type="match status" value="1"/>
</dbReference>
<accession>A0A7W5BDY8</accession>
<keyword evidence="3" id="KW-0731">Sigma factor</keyword>
<evidence type="ECO:0000259" key="6">
    <source>
        <dbReference type="Pfam" id="PF08281"/>
    </source>
</evidence>
<dbReference type="InterPro" id="IPR039425">
    <property type="entry name" value="RNA_pol_sigma-70-like"/>
</dbReference>
<dbReference type="GO" id="GO:0003677">
    <property type="term" value="F:DNA binding"/>
    <property type="evidence" value="ECO:0007669"/>
    <property type="project" value="InterPro"/>
</dbReference>
<keyword evidence="2" id="KW-0805">Transcription regulation</keyword>
<keyword evidence="4" id="KW-0804">Transcription</keyword>
<dbReference type="RefSeq" id="WP_183443115.1">
    <property type="nucleotide sequence ID" value="NZ_JACHXD010000016.1"/>
</dbReference>
<dbReference type="PANTHER" id="PTHR43133">
    <property type="entry name" value="RNA POLYMERASE ECF-TYPE SIGMA FACTO"/>
    <property type="match status" value="1"/>
</dbReference>
<dbReference type="GO" id="GO:0006352">
    <property type="term" value="P:DNA-templated transcription initiation"/>
    <property type="evidence" value="ECO:0007669"/>
    <property type="project" value="InterPro"/>
</dbReference>
<feature type="domain" description="RNA polymerase sigma-70 region 2" evidence="5">
    <location>
        <begin position="30"/>
        <end position="96"/>
    </location>
</feature>
<dbReference type="SUPFAM" id="SSF88946">
    <property type="entry name" value="Sigma2 domain of RNA polymerase sigma factors"/>
    <property type="match status" value="1"/>
</dbReference>
<protein>
    <submittedName>
        <fullName evidence="7">RNA polymerase sigma-70 factor (ECF subfamily)</fullName>
    </submittedName>
</protein>
<dbReference type="InterPro" id="IPR013249">
    <property type="entry name" value="RNA_pol_sigma70_r4_t2"/>
</dbReference>
<dbReference type="EMBL" id="JACHXD010000016">
    <property type="protein sequence ID" value="MBB3121393.1"/>
    <property type="molecule type" value="Genomic_DNA"/>
</dbReference>
<dbReference type="GO" id="GO:0016987">
    <property type="term" value="F:sigma factor activity"/>
    <property type="evidence" value="ECO:0007669"/>
    <property type="project" value="UniProtKB-KW"/>
</dbReference>
<dbReference type="InterPro" id="IPR013325">
    <property type="entry name" value="RNA_pol_sigma_r2"/>
</dbReference>
<evidence type="ECO:0000313" key="7">
    <source>
        <dbReference type="EMBL" id="MBB3121393.1"/>
    </source>
</evidence>
<evidence type="ECO:0000259" key="5">
    <source>
        <dbReference type="Pfam" id="PF04542"/>
    </source>
</evidence>
<keyword evidence="8" id="KW-1185">Reference proteome</keyword>
<evidence type="ECO:0000313" key="8">
    <source>
        <dbReference type="Proteomes" id="UP000541535"/>
    </source>
</evidence>
<comment type="similarity">
    <text evidence="1">Belongs to the sigma-70 factor family. ECF subfamily.</text>
</comment>
<gene>
    <name evidence="7" type="ORF">FHS03_004471</name>
</gene>
<comment type="caution">
    <text evidence="7">The sequence shown here is derived from an EMBL/GenBank/DDBJ whole genome shotgun (WGS) entry which is preliminary data.</text>
</comment>
<dbReference type="Gene3D" id="1.10.10.10">
    <property type="entry name" value="Winged helix-like DNA-binding domain superfamily/Winged helix DNA-binding domain"/>
    <property type="match status" value="1"/>
</dbReference>
<organism evidence="7 8">
    <name type="scientific">Pseudoduganella violacea</name>
    <dbReference type="NCBI Taxonomy" id="1715466"/>
    <lineage>
        <taxon>Bacteria</taxon>
        <taxon>Pseudomonadati</taxon>
        <taxon>Pseudomonadota</taxon>
        <taxon>Betaproteobacteria</taxon>
        <taxon>Burkholderiales</taxon>
        <taxon>Oxalobacteraceae</taxon>
        <taxon>Telluria group</taxon>
        <taxon>Pseudoduganella</taxon>
    </lineage>
</organism>
<evidence type="ECO:0000256" key="4">
    <source>
        <dbReference type="ARBA" id="ARBA00023163"/>
    </source>
</evidence>
<name>A0A7W5BDY8_9BURK</name>
<dbReference type="InterPro" id="IPR013324">
    <property type="entry name" value="RNA_pol_sigma_r3/r4-like"/>
</dbReference>
<dbReference type="Pfam" id="PF08281">
    <property type="entry name" value="Sigma70_r4_2"/>
    <property type="match status" value="1"/>
</dbReference>
<evidence type="ECO:0000256" key="3">
    <source>
        <dbReference type="ARBA" id="ARBA00023082"/>
    </source>
</evidence>
<dbReference type="CDD" id="cd06171">
    <property type="entry name" value="Sigma70_r4"/>
    <property type="match status" value="1"/>
</dbReference>
<dbReference type="NCBIfam" id="TIGR02937">
    <property type="entry name" value="sigma70-ECF"/>
    <property type="match status" value="1"/>
</dbReference>
<dbReference type="AlphaFoldDB" id="A0A7W5BDY8"/>
<evidence type="ECO:0000256" key="1">
    <source>
        <dbReference type="ARBA" id="ARBA00010641"/>
    </source>
</evidence>
<dbReference type="Proteomes" id="UP000541535">
    <property type="component" value="Unassembled WGS sequence"/>
</dbReference>
<dbReference type="InterPro" id="IPR007627">
    <property type="entry name" value="RNA_pol_sigma70_r2"/>
</dbReference>
<dbReference type="InterPro" id="IPR014284">
    <property type="entry name" value="RNA_pol_sigma-70_dom"/>
</dbReference>
<evidence type="ECO:0000256" key="2">
    <source>
        <dbReference type="ARBA" id="ARBA00023015"/>
    </source>
</evidence>
<feature type="domain" description="RNA polymerase sigma factor 70 region 4 type 2" evidence="6">
    <location>
        <begin position="133"/>
        <end position="185"/>
    </location>
</feature>
<dbReference type="Gene3D" id="1.10.1740.10">
    <property type="match status" value="1"/>
</dbReference>
<dbReference type="PANTHER" id="PTHR43133:SF62">
    <property type="entry name" value="RNA POLYMERASE SIGMA FACTOR SIGZ"/>
    <property type="match status" value="1"/>
</dbReference>
<dbReference type="InterPro" id="IPR036388">
    <property type="entry name" value="WH-like_DNA-bd_sf"/>
</dbReference>
<proteinExistence type="inferred from homology"/>
<reference evidence="7 8" key="1">
    <citation type="submission" date="2020-08" db="EMBL/GenBank/DDBJ databases">
        <title>Genomic Encyclopedia of Type Strains, Phase III (KMG-III): the genomes of soil and plant-associated and newly described type strains.</title>
        <authorList>
            <person name="Whitman W."/>
        </authorList>
    </citation>
    <scope>NUCLEOTIDE SEQUENCE [LARGE SCALE GENOMIC DNA]</scope>
    <source>
        <strain evidence="7 8">CECT 8897</strain>
    </source>
</reference>
<dbReference type="Pfam" id="PF04542">
    <property type="entry name" value="Sigma70_r2"/>
    <property type="match status" value="1"/>
</dbReference>